<evidence type="ECO:0008006" key="3">
    <source>
        <dbReference type="Google" id="ProtNLM"/>
    </source>
</evidence>
<accession>A0A4R2GWI8</accession>
<dbReference type="EMBL" id="SLWL01000002">
    <property type="protein sequence ID" value="TCO15206.1"/>
    <property type="molecule type" value="Genomic_DNA"/>
</dbReference>
<dbReference type="Proteomes" id="UP000294881">
    <property type="component" value="Unassembled WGS sequence"/>
</dbReference>
<dbReference type="AlphaFoldDB" id="A0A4R2GWI8"/>
<reference evidence="1 2" key="1">
    <citation type="submission" date="2019-03" db="EMBL/GenBank/DDBJ databases">
        <title>Genomic Encyclopedia of Type Strains, Phase IV (KMG-IV): sequencing the most valuable type-strain genomes for metagenomic binning, comparative biology and taxonomic classification.</title>
        <authorList>
            <person name="Goeker M."/>
        </authorList>
    </citation>
    <scope>NUCLEOTIDE SEQUENCE [LARGE SCALE GENOMIC DNA]</scope>
    <source>
        <strain evidence="1 2">DSM 22958</strain>
    </source>
</reference>
<organism evidence="1 2">
    <name type="scientific">Camelimonas lactis</name>
    <dbReference type="NCBI Taxonomy" id="659006"/>
    <lineage>
        <taxon>Bacteria</taxon>
        <taxon>Pseudomonadati</taxon>
        <taxon>Pseudomonadota</taxon>
        <taxon>Alphaproteobacteria</taxon>
        <taxon>Hyphomicrobiales</taxon>
        <taxon>Chelatococcaceae</taxon>
        <taxon>Camelimonas</taxon>
    </lineage>
</organism>
<comment type="caution">
    <text evidence="1">The sequence shown here is derived from an EMBL/GenBank/DDBJ whole genome shotgun (WGS) entry which is preliminary data.</text>
</comment>
<proteinExistence type="predicted"/>
<evidence type="ECO:0000313" key="1">
    <source>
        <dbReference type="EMBL" id="TCO15206.1"/>
    </source>
</evidence>
<evidence type="ECO:0000313" key="2">
    <source>
        <dbReference type="Proteomes" id="UP000294881"/>
    </source>
</evidence>
<sequence>MSIPLLAARRSHCRWFVPTPEPVRSGREKHRPDAFGDRHVCGATVKPGSSYCPEHCLRVYDTRASGDRKS</sequence>
<keyword evidence="2" id="KW-1185">Reference proteome</keyword>
<protein>
    <recommendedName>
        <fullName evidence="3">GcrA cell cycle regulator</fullName>
    </recommendedName>
</protein>
<gene>
    <name evidence="1" type="ORF">EV666_102184</name>
</gene>
<name>A0A4R2GWI8_9HYPH</name>